<dbReference type="HOGENOM" id="CLU_008719_4_1_1"/>
<dbReference type="Proteomes" id="UP000014480">
    <property type="component" value="Unassembled WGS sequence"/>
</dbReference>
<dbReference type="SUPFAM" id="SSF57701">
    <property type="entry name" value="Zn2/Cys6 DNA-binding domain"/>
    <property type="match status" value="1"/>
</dbReference>
<dbReference type="CDD" id="cd00067">
    <property type="entry name" value="GAL4"/>
    <property type="match status" value="1"/>
</dbReference>
<feature type="compositionally biased region" description="Low complexity" evidence="3">
    <location>
        <begin position="1"/>
        <end position="19"/>
    </location>
</feature>
<keyword evidence="2" id="KW-0539">Nucleus</keyword>
<dbReference type="eggNOG" id="ENOG502SJ3K">
    <property type="taxonomic scope" value="Eukaryota"/>
</dbReference>
<name>N4VDJ9_COLOR</name>
<dbReference type="Pfam" id="PF11951">
    <property type="entry name" value="Fungal_trans_2"/>
    <property type="match status" value="1"/>
</dbReference>
<evidence type="ECO:0000256" key="3">
    <source>
        <dbReference type="SAM" id="MobiDB-lite"/>
    </source>
</evidence>
<dbReference type="GO" id="GO:0008270">
    <property type="term" value="F:zinc ion binding"/>
    <property type="evidence" value="ECO:0007669"/>
    <property type="project" value="InterPro"/>
</dbReference>
<sequence>MDTAASGRRRSTASSVGPEGRPRRVRPSRARGLRTSTGCLTCRRRRIKCDEGKPKCLQCCKSDRECQYAQAPASEEHPSSQSHARHRSDSTVSNATTSTTARGHVQVQVQVQGPGRGSPRESSGHLPAADEGTAGPPSSPASASRPRPGLATDSGVVTSPTAQDASSTARPVDFATPYVAPFNPADTCGPLDDASLQQQQQQQANVSEAAAAAAAADLGFSPLALSHTSLLNISPFEWYDLLAQDAISNLQRLNNSLSTAGGTRWAFDESTLSRRQSPIPEPPPGGHHAEQQQQQPVVFGDGAGDGAGQDASFVPPWNTTHNIELSPSDLIYFRYYVDVVGPILDLFDPERHFSNAVPHLAVRNDGLLKSILAVAARHKSLAAATAAAPHRRERDSPATPRPRSNPSSPPDTSCCQGTLAELEPARMATQYYYETLQYLSHTLLYPSYANSHEILATAIMISTYEMFDANGPSNSADWERHLRGAFWIQRSQENNGESVDGLRRAVWWAWLRQDIWAAFRSGRRTLTIFQPQRMLRDLTPDELVNRILFVAAKCVEYAAHDGGGDASSAQDLRQRMNHGSRLLRTLDEWREALPASFAPISSGFSPGRVGGGGGSSAAEPSGASRHSPASPAVQQQHLGQNPSFSPSQHTTASASASAAPPPAAASAGAKIFEPIWFHPPSHAGAMQMYHFARSVVLLAQPSTGGLGAYRRRQKLLNESLHTVCGIANACQDNDFAMAFLNVQVVFAVGQCAQMREKQAEMLEILRKSVAISRFPAKGLTEELDKIWREGF</sequence>
<dbReference type="InterPro" id="IPR001138">
    <property type="entry name" value="Zn2Cys6_DnaBD"/>
</dbReference>
<comment type="caution">
    <text evidence="4">The sequence shown here is derived from an EMBL/GenBank/DDBJ whole genome shotgun (WGS) entry which is preliminary data.</text>
</comment>
<feature type="compositionally biased region" description="Low complexity" evidence="3">
    <location>
        <begin position="90"/>
        <end position="113"/>
    </location>
</feature>
<reference evidence="5" key="2">
    <citation type="journal article" date="2019" name="Mol. Plant Microbe Interact.">
        <title>Genome sequence resources for four phytopathogenic fungi from the Colletotrichum orbiculare species complex.</title>
        <authorList>
            <person name="Gan P."/>
            <person name="Tsushima A."/>
            <person name="Narusaka M."/>
            <person name="Narusaka Y."/>
            <person name="Takano Y."/>
            <person name="Kubo Y."/>
            <person name="Shirasu K."/>
        </authorList>
    </citation>
    <scope>GENOME REANNOTATION</scope>
    <source>
        <strain evidence="5">104-T / ATCC 96160 / CBS 514.97 / LARS 414 / MAFF 240422</strain>
    </source>
</reference>
<dbReference type="GO" id="GO:0045944">
    <property type="term" value="P:positive regulation of transcription by RNA polymerase II"/>
    <property type="evidence" value="ECO:0007669"/>
    <property type="project" value="TreeGrafter"/>
</dbReference>
<feature type="region of interest" description="Disordered" evidence="3">
    <location>
        <begin position="1"/>
        <end position="37"/>
    </location>
</feature>
<comment type="subcellular location">
    <subcellularLocation>
        <location evidence="1">Nucleus</location>
    </subcellularLocation>
</comment>
<feature type="compositionally biased region" description="Polar residues" evidence="3">
    <location>
        <begin position="632"/>
        <end position="651"/>
    </location>
</feature>
<dbReference type="OrthoDB" id="5319341at2759"/>
<accession>N4VDJ9</accession>
<dbReference type="PANTHER" id="PTHR37534:SF3">
    <property type="entry name" value="ZN(II)2CYS6 TRANSCRIPTION FACTOR (EUROFUNG)"/>
    <property type="match status" value="1"/>
</dbReference>
<dbReference type="GO" id="GO:0000981">
    <property type="term" value="F:DNA-binding transcription factor activity, RNA polymerase II-specific"/>
    <property type="evidence" value="ECO:0007669"/>
    <property type="project" value="InterPro"/>
</dbReference>
<feature type="compositionally biased region" description="Low complexity" evidence="3">
    <location>
        <begin position="397"/>
        <end position="413"/>
    </location>
</feature>
<feature type="compositionally biased region" description="Basic residues" evidence="3">
    <location>
        <begin position="23"/>
        <end position="32"/>
    </location>
</feature>
<dbReference type="SMART" id="SM00066">
    <property type="entry name" value="GAL4"/>
    <property type="match status" value="1"/>
</dbReference>
<feature type="region of interest" description="Disordered" evidence="3">
    <location>
        <begin position="67"/>
        <end position="172"/>
    </location>
</feature>
<evidence type="ECO:0000313" key="4">
    <source>
        <dbReference type="EMBL" id="TDZ16511.1"/>
    </source>
</evidence>
<protein>
    <submittedName>
        <fullName evidence="4">Transcriptional regulatory protein moc3</fullName>
    </submittedName>
</protein>
<dbReference type="GO" id="GO:0005634">
    <property type="term" value="C:nucleus"/>
    <property type="evidence" value="ECO:0007669"/>
    <property type="project" value="UniProtKB-SubCell"/>
</dbReference>
<dbReference type="InterPro" id="IPR021858">
    <property type="entry name" value="Fun_TF"/>
</dbReference>
<evidence type="ECO:0000256" key="1">
    <source>
        <dbReference type="ARBA" id="ARBA00004123"/>
    </source>
</evidence>
<dbReference type="PROSITE" id="PS00463">
    <property type="entry name" value="ZN2_CY6_FUNGAL_1"/>
    <property type="match status" value="1"/>
</dbReference>
<evidence type="ECO:0000313" key="5">
    <source>
        <dbReference type="Proteomes" id="UP000014480"/>
    </source>
</evidence>
<organism evidence="4 5">
    <name type="scientific">Colletotrichum orbiculare (strain 104-T / ATCC 96160 / CBS 514.97 / LARS 414 / MAFF 240422)</name>
    <name type="common">Cucumber anthracnose fungus</name>
    <name type="synonym">Colletotrichum lagenarium</name>
    <dbReference type="NCBI Taxonomy" id="1213857"/>
    <lineage>
        <taxon>Eukaryota</taxon>
        <taxon>Fungi</taxon>
        <taxon>Dikarya</taxon>
        <taxon>Ascomycota</taxon>
        <taxon>Pezizomycotina</taxon>
        <taxon>Sordariomycetes</taxon>
        <taxon>Hypocreomycetidae</taxon>
        <taxon>Glomerellales</taxon>
        <taxon>Glomerellaceae</taxon>
        <taxon>Colletotrichum</taxon>
        <taxon>Colletotrichum orbiculare species complex</taxon>
    </lineage>
</organism>
<gene>
    <name evidence="4" type="ORF">Cob_v010590</name>
</gene>
<dbReference type="Pfam" id="PF00172">
    <property type="entry name" value="Zn_clus"/>
    <property type="match status" value="1"/>
</dbReference>
<dbReference type="PROSITE" id="PS50048">
    <property type="entry name" value="ZN2_CY6_FUNGAL_2"/>
    <property type="match status" value="1"/>
</dbReference>
<reference evidence="5" key="1">
    <citation type="journal article" date="2013" name="New Phytol.">
        <title>Comparative genomic and transcriptomic analyses reveal the hemibiotrophic stage shift of Colletotrichum fungi.</title>
        <authorList>
            <person name="Gan P."/>
            <person name="Ikeda K."/>
            <person name="Irieda H."/>
            <person name="Narusaka M."/>
            <person name="O'Connell R.J."/>
            <person name="Narusaka Y."/>
            <person name="Takano Y."/>
            <person name="Kubo Y."/>
            <person name="Shirasu K."/>
        </authorList>
    </citation>
    <scope>NUCLEOTIDE SEQUENCE [LARGE SCALE GENOMIC DNA]</scope>
    <source>
        <strain evidence="5">104-T / ATCC 96160 / CBS 514.97 / LARS 414 / MAFF 240422</strain>
    </source>
</reference>
<dbReference type="InterPro" id="IPR036864">
    <property type="entry name" value="Zn2-C6_fun-type_DNA-bd_sf"/>
</dbReference>
<dbReference type="AlphaFoldDB" id="N4VDJ9"/>
<dbReference type="EMBL" id="AMCV02000035">
    <property type="protein sequence ID" value="TDZ16511.1"/>
    <property type="molecule type" value="Genomic_DNA"/>
</dbReference>
<dbReference type="PANTHER" id="PTHR37534">
    <property type="entry name" value="TRANSCRIPTIONAL ACTIVATOR PROTEIN UGA3"/>
    <property type="match status" value="1"/>
</dbReference>
<keyword evidence="5" id="KW-1185">Reference proteome</keyword>
<dbReference type="Gene3D" id="4.10.240.10">
    <property type="entry name" value="Zn(2)-C6 fungal-type DNA-binding domain"/>
    <property type="match status" value="1"/>
</dbReference>
<evidence type="ECO:0000256" key="2">
    <source>
        <dbReference type="ARBA" id="ARBA00023242"/>
    </source>
</evidence>
<dbReference type="STRING" id="1213857.N4VDJ9"/>
<proteinExistence type="predicted"/>
<feature type="compositionally biased region" description="Polar residues" evidence="3">
    <location>
        <begin position="155"/>
        <end position="169"/>
    </location>
</feature>
<feature type="region of interest" description="Disordered" evidence="3">
    <location>
        <begin position="267"/>
        <end position="292"/>
    </location>
</feature>
<feature type="region of interest" description="Disordered" evidence="3">
    <location>
        <begin position="383"/>
        <end position="416"/>
    </location>
</feature>
<feature type="region of interest" description="Disordered" evidence="3">
    <location>
        <begin position="604"/>
        <end position="663"/>
    </location>
</feature>
<dbReference type="GO" id="GO:0000976">
    <property type="term" value="F:transcription cis-regulatory region binding"/>
    <property type="evidence" value="ECO:0007669"/>
    <property type="project" value="TreeGrafter"/>
</dbReference>